<protein>
    <submittedName>
        <fullName evidence="10">Carbohydrate ABC transporter permease</fullName>
    </submittedName>
</protein>
<evidence type="ECO:0000256" key="4">
    <source>
        <dbReference type="ARBA" id="ARBA00022692"/>
    </source>
</evidence>
<dbReference type="EMBL" id="CP031264">
    <property type="protein sequence ID" value="AXI76836.1"/>
    <property type="molecule type" value="Genomic_DNA"/>
</dbReference>
<feature type="transmembrane region" description="Helical" evidence="7">
    <location>
        <begin position="189"/>
        <end position="209"/>
    </location>
</feature>
<dbReference type="InterPro" id="IPR000515">
    <property type="entry name" value="MetI-like"/>
</dbReference>
<dbReference type="SUPFAM" id="SSF161098">
    <property type="entry name" value="MetI-like"/>
    <property type="match status" value="1"/>
</dbReference>
<feature type="compositionally biased region" description="Basic residues" evidence="8">
    <location>
        <begin position="22"/>
        <end position="44"/>
    </location>
</feature>
<accession>A0A345SSY1</accession>
<comment type="similarity">
    <text evidence="7">Belongs to the binding-protein-dependent transport system permease family.</text>
</comment>
<dbReference type="OrthoDB" id="9794684at2"/>
<dbReference type="KEGG" id="stri:C7M71_004555"/>
<gene>
    <name evidence="10" type="ORF">C7M71_004555</name>
</gene>
<evidence type="ECO:0000256" key="1">
    <source>
        <dbReference type="ARBA" id="ARBA00004651"/>
    </source>
</evidence>
<name>A0A345SSY1_9ACTN</name>
<dbReference type="GO" id="GO:0005886">
    <property type="term" value="C:plasma membrane"/>
    <property type="evidence" value="ECO:0007669"/>
    <property type="project" value="UniProtKB-SubCell"/>
</dbReference>
<dbReference type="CDD" id="cd06261">
    <property type="entry name" value="TM_PBP2"/>
    <property type="match status" value="1"/>
</dbReference>
<dbReference type="Gene3D" id="1.10.3720.10">
    <property type="entry name" value="MetI-like"/>
    <property type="match status" value="1"/>
</dbReference>
<feature type="transmembrane region" description="Helical" evidence="7">
    <location>
        <begin position="116"/>
        <end position="138"/>
    </location>
</feature>
<evidence type="ECO:0000259" key="9">
    <source>
        <dbReference type="PROSITE" id="PS50928"/>
    </source>
</evidence>
<dbReference type="Proteomes" id="UP000249340">
    <property type="component" value="Chromosome"/>
</dbReference>
<keyword evidence="5 7" id="KW-1133">Transmembrane helix</keyword>
<dbReference type="RefSeq" id="WP_114914185.1">
    <property type="nucleotide sequence ID" value="NZ_CP031264.1"/>
</dbReference>
<dbReference type="GO" id="GO:0055085">
    <property type="term" value="P:transmembrane transport"/>
    <property type="evidence" value="ECO:0007669"/>
    <property type="project" value="InterPro"/>
</dbReference>
<evidence type="ECO:0000256" key="3">
    <source>
        <dbReference type="ARBA" id="ARBA00022475"/>
    </source>
</evidence>
<evidence type="ECO:0000256" key="6">
    <source>
        <dbReference type="ARBA" id="ARBA00023136"/>
    </source>
</evidence>
<keyword evidence="3" id="KW-1003">Cell membrane</keyword>
<proteinExistence type="inferred from homology"/>
<dbReference type="InterPro" id="IPR035906">
    <property type="entry name" value="MetI-like_sf"/>
</dbReference>
<comment type="subcellular location">
    <subcellularLocation>
        <location evidence="1 7">Cell membrane</location>
        <topology evidence="1 7">Multi-pass membrane protein</topology>
    </subcellularLocation>
</comment>
<feature type="transmembrane region" description="Helical" evidence="7">
    <location>
        <begin position="145"/>
        <end position="169"/>
    </location>
</feature>
<feature type="transmembrane region" description="Helical" evidence="7">
    <location>
        <begin position="292"/>
        <end position="313"/>
    </location>
</feature>
<keyword evidence="4 7" id="KW-0812">Transmembrane</keyword>
<keyword evidence="6 7" id="KW-0472">Membrane</keyword>
<keyword evidence="2 7" id="KW-0813">Transport</keyword>
<keyword evidence="11" id="KW-1185">Reference proteome</keyword>
<feature type="transmembrane region" description="Helical" evidence="7">
    <location>
        <begin position="51"/>
        <end position="76"/>
    </location>
</feature>
<dbReference type="PANTHER" id="PTHR43744:SF12">
    <property type="entry name" value="ABC TRANSPORTER PERMEASE PROTEIN MG189-RELATED"/>
    <property type="match status" value="1"/>
</dbReference>
<evidence type="ECO:0000256" key="8">
    <source>
        <dbReference type="SAM" id="MobiDB-lite"/>
    </source>
</evidence>
<dbReference type="PROSITE" id="PS50928">
    <property type="entry name" value="ABC_TM1"/>
    <property type="match status" value="1"/>
</dbReference>
<dbReference type="AlphaFoldDB" id="A0A345SSY1"/>
<organism evidence="10 11">
    <name type="scientific">Peterkaempfera bronchialis</name>
    <dbReference type="NCBI Taxonomy" id="2126346"/>
    <lineage>
        <taxon>Bacteria</taxon>
        <taxon>Bacillati</taxon>
        <taxon>Actinomycetota</taxon>
        <taxon>Actinomycetes</taxon>
        <taxon>Kitasatosporales</taxon>
        <taxon>Streptomycetaceae</taxon>
        <taxon>Peterkaempfera</taxon>
    </lineage>
</organism>
<evidence type="ECO:0000256" key="5">
    <source>
        <dbReference type="ARBA" id="ARBA00022989"/>
    </source>
</evidence>
<evidence type="ECO:0000256" key="2">
    <source>
        <dbReference type="ARBA" id="ARBA00022448"/>
    </source>
</evidence>
<reference evidence="11" key="1">
    <citation type="submission" date="2018-07" db="EMBL/GenBank/DDBJ databases">
        <title>Streptacidiphilus bronchialis DSM 106435 chromosome.</title>
        <authorList>
            <person name="Batra D."/>
            <person name="Gulvik C.A."/>
        </authorList>
    </citation>
    <scope>NUCLEOTIDE SEQUENCE [LARGE SCALE GENOMIC DNA]</scope>
    <source>
        <strain evidence="11">DSM 106435</strain>
    </source>
</reference>
<feature type="domain" description="ABC transmembrane type-1" evidence="9">
    <location>
        <begin position="112"/>
        <end position="313"/>
    </location>
</feature>
<dbReference type="PANTHER" id="PTHR43744">
    <property type="entry name" value="ABC TRANSPORTER PERMEASE PROTEIN MG189-RELATED-RELATED"/>
    <property type="match status" value="1"/>
</dbReference>
<feature type="region of interest" description="Disordered" evidence="8">
    <location>
        <begin position="1"/>
        <end position="44"/>
    </location>
</feature>
<evidence type="ECO:0000313" key="11">
    <source>
        <dbReference type="Proteomes" id="UP000249340"/>
    </source>
</evidence>
<evidence type="ECO:0000313" key="10">
    <source>
        <dbReference type="EMBL" id="AXI76836.1"/>
    </source>
</evidence>
<dbReference type="Pfam" id="PF00528">
    <property type="entry name" value="BPD_transp_1"/>
    <property type="match status" value="1"/>
</dbReference>
<sequence>MAGAPVDRPAGAGEQGETAHDRTRRPTRPRPRTGRHRPRPRRRARVRPARLVLHAFLCVVALGWLAPVLLAVYASLRPYQETARDGYFSLPRHLSLDYYRQAFTQSGMGHHFANSLIIAVPGVVVTLLLASFTAFAVARVRIRGGVFLLVVFTAGNLLPPQVLVTPLYVMFNHIALPYALSDSQVLYDSYLGVIAIQVAFQLGFCVFVLTNFMRALPEEITEAAIVDGAGVWTQYWRITLPLCRPALAALATLEFTWMYNDFLWALVLINDPEKLPVTSALNNLRGQFFTDYNLLAAGSVLVALPTVLVFFLLQRHFIAGLTLGAGKG</sequence>
<evidence type="ECO:0000256" key="7">
    <source>
        <dbReference type="RuleBase" id="RU363032"/>
    </source>
</evidence>